<feature type="signal peptide" evidence="1">
    <location>
        <begin position="1"/>
        <end position="22"/>
    </location>
</feature>
<evidence type="ECO:0000256" key="1">
    <source>
        <dbReference type="SAM" id="SignalP"/>
    </source>
</evidence>
<organism evidence="2 3">
    <name type="scientific">Candidatus Scatousia excrementigallinarum</name>
    <dbReference type="NCBI Taxonomy" id="2840935"/>
    <lineage>
        <taxon>Bacteria</taxon>
        <taxon>Candidatus Scatousia</taxon>
    </lineage>
</organism>
<feature type="chain" id="PRO_5039071817" description="DUF4440 domain-containing protein" evidence="1">
    <location>
        <begin position="23"/>
        <end position="158"/>
    </location>
</feature>
<dbReference type="AlphaFoldDB" id="A0A9D1EY66"/>
<evidence type="ECO:0008006" key="4">
    <source>
        <dbReference type="Google" id="ProtNLM"/>
    </source>
</evidence>
<sequence length="158" mass="18173">MRKILLLIIAGVFLLIGNAVFADEQQEAVKFFKSYVDAANNYSPEIIQMYSPDAKIIRQVVKPDGELVDVETDTDTYISQMKLSQKGAKLRKYKNNYSDIKAVKVDNGYKISSLRQPAGEKYKLKTYMIVQKQPSGKWLIMEEMMQTKVQTFLKYAKK</sequence>
<reference evidence="2" key="2">
    <citation type="journal article" date="2021" name="PeerJ">
        <title>Extensive microbial diversity within the chicken gut microbiome revealed by metagenomics and culture.</title>
        <authorList>
            <person name="Gilroy R."/>
            <person name="Ravi A."/>
            <person name="Getino M."/>
            <person name="Pursley I."/>
            <person name="Horton D.L."/>
            <person name="Alikhan N.F."/>
            <person name="Baker D."/>
            <person name="Gharbi K."/>
            <person name="Hall N."/>
            <person name="Watson M."/>
            <person name="Adriaenssens E.M."/>
            <person name="Foster-Nyarko E."/>
            <person name="Jarju S."/>
            <person name="Secka A."/>
            <person name="Antonio M."/>
            <person name="Oren A."/>
            <person name="Chaudhuri R.R."/>
            <person name="La Ragione R."/>
            <person name="Hildebrand F."/>
            <person name="Pallen M.J."/>
        </authorList>
    </citation>
    <scope>NUCLEOTIDE SEQUENCE</scope>
    <source>
        <strain evidence="2">6276</strain>
    </source>
</reference>
<protein>
    <recommendedName>
        <fullName evidence="4">DUF4440 domain-containing protein</fullName>
    </recommendedName>
</protein>
<name>A0A9D1EY66_9BACT</name>
<evidence type="ECO:0000313" key="3">
    <source>
        <dbReference type="Proteomes" id="UP000823928"/>
    </source>
</evidence>
<accession>A0A9D1EY66</accession>
<evidence type="ECO:0000313" key="2">
    <source>
        <dbReference type="EMBL" id="HIS36085.1"/>
    </source>
</evidence>
<dbReference type="EMBL" id="DVIU01000116">
    <property type="protein sequence ID" value="HIS36085.1"/>
    <property type="molecule type" value="Genomic_DNA"/>
</dbReference>
<gene>
    <name evidence="2" type="ORF">IAC10_05580</name>
</gene>
<comment type="caution">
    <text evidence="2">The sequence shown here is derived from an EMBL/GenBank/DDBJ whole genome shotgun (WGS) entry which is preliminary data.</text>
</comment>
<keyword evidence="1" id="KW-0732">Signal</keyword>
<dbReference type="Proteomes" id="UP000823928">
    <property type="component" value="Unassembled WGS sequence"/>
</dbReference>
<proteinExistence type="predicted"/>
<reference evidence="2" key="1">
    <citation type="submission" date="2020-10" db="EMBL/GenBank/DDBJ databases">
        <authorList>
            <person name="Gilroy R."/>
        </authorList>
    </citation>
    <scope>NUCLEOTIDE SEQUENCE</scope>
    <source>
        <strain evidence="2">6276</strain>
    </source>
</reference>